<feature type="compositionally biased region" description="Low complexity" evidence="1">
    <location>
        <begin position="230"/>
        <end position="240"/>
    </location>
</feature>
<feature type="compositionally biased region" description="Basic and acidic residues" evidence="1">
    <location>
        <begin position="191"/>
        <end position="204"/>
    </location>
</feature>
<feature type="region of interest" description="Disordered" evidence="1">
    <location>
        <begin position="107"/>
        <end position="140"/>
    </location>
</feature>
<accession>A0A6J4LJK4</accession>
<evidence type="ECO:0000256" key="1">
    <source>
        <dbReference type="SAM" id="MobiDB-lite"/>
    </source>
</evidence>
<feature type="region of interest" description="Disordered" evidence="1">
    <location>
        <begin position="1"/>
        <end position="30"/>
    </location>
</feature>
<gene>
    <name evidence="2" type="ORF">AVDCRST_MAG90-1608</name>
</gene>
<feature type="non-terminal residue" evidence="2">
    <location>
        <position position="1"/>
    </location>
</feature>
<organism evidence="2">
    <name type="scientific">uncultured Microvirga sp</name>
    <dbReference type="NCBI Taxonomy" id="412392"/>
    <lineage>
        <taxon>Bacteria</taxon>
        <taxon>Pseudomonadati</taxon>
        <taxon>Pseudomonadota</taxon>
        <taxon>Alphaproteobacteria</taxon>
        <taxon>Hyphomicrobiales</taxon>
        <taxon>Methylobacteriaceae</taxon>
        <taxon>Microvirga</taxon>
        <taxon>environmental samples</taxon>
    </lineage>
</organism>
<feature type="compositionally biased region" description="Basic residues" evidence="1">
    <location>
        <begin position="220"/>
        <end position="229"/>
    </location>
</feature>
<dbReference type="EMBL" id="CADCUC010000309">
    <property type="protein sequence ID" value="CAA9333429.1"/>
    <property type="molecule type" value="Genomic_DNA"/>
</dbReference>
<sequence length="240" mass="25123">GHHGAGPWRLRQRRDRDGASFDDDAGAGRFSRRAARACDPHRAADHDQWLAGLALLLAPPRHGVFGPAAAGRRDRHRDRHLGPHRPARAGAVAGAGRVGGRLCGPAADPAEPAALQEPGGRPVAGGRAGLGRAPGHDRHLGADQHHLHARAGPDPAGIRVRGFGDVPAVLDRPARGARGRRHHELGPLPRGLDRARAGGDHDAGGRAGLCAAQPPDLRSHHSRAARRARGQAPGRRIVGL</sequence>
<protein>
    <submittedName>
        <fullName evidence="2">Uncharacterized protein</fullName>
    </submittedName>
</protein>
<dbReference type="AlphaFoldDB" id="A0A6J4LJK4"/>
<proteinExistence type="predicted"/>
<feature type="non-terminal residue" evidence="2">
    <location>
        <position position="240"/>
    </location>
</feature>
<feature type="compositionally biased region" description="Basic residues" evidence="1">
    <location>
        <begin position="73"/>
        <end position="87"/>
    </location>
</feature>
<evidence type="ECO:0000313" key="2">
    <source>
        <dbReference type="EMBL" id="CAA9333429.1"/>
    </source>
</evidence>
<name>A0A6J4LJK4_9HYPH</name>
<feature type="region of interest" description="Disordered" evidence="1">
    <location>
        <begin position="171"/>
        <end position="240"/>
    </location>
</feature>
<reference evidence="2" key="1">
    <citation type="submission" date="2020-02" db="EMBL/GenBank/DDBJ databases">
        <authorList>
            <person name="Meier V. D."/>
        </authorList>
    </citation>
    <scope>NUCLEOTIDE SEQUENCE</scope>
    <source>
        <strain evidence="2">AVDCRST_MAG90</strain>
    </source>
</reference>
<feature type="region of interest" description="Disordered" evidence="1">
    <location>
        <begin position="66"/>
        <end position="93"/>
    </location>
</feature>